<dbReference type="PANTHER" id="PTHR48022:SF2">
    <property type="entry name" value="PLASTIDIC GLUCOSE TRANSPORTER 4"/>
    <property type="match status" value="1"/>
</dbReference>
<evidence type="ECO:0000256" key="1">
    <source>
        <dbReference type="ARBA" id="ARBA00004141"/>
    </source>
</evidence>
<dbReference type="Pfam" id="PF00083">
    <property type="entry name" value="Sugar_tr"/>
    <property type="match status" value="1"/>
</dbReference>
<comment type="subcellular location">
    <subcellularLocation>
        <location evidence="1">Membrane</location>
        <topology evidence="1">Multi-pass membrane protein</topology>
    </subcellularLocation>
</comment>
<dbReference type="InterPro" id="IPR050360">
    <property type="entry name" value="MFS_Sugar_Transporters"/>
</dbReference>
<dbReference type="PANTHER" id="PTHR48022">
    <property type="entry name" value="PLASTIDIC GLUCOSE TRANSPORTER 4"/>
    <property type="match status" value="1"/>
</dbReference>
<keyword evidence="4" id="KW-0472">Membrane</keyword>
<protein>
    <recommendedName>
        <fullName evidence="7">Major facilitator superfamily (MFS) profile domain-containing protein</fullName>
    </recommendedName>
</protein>
<sequence>MNRYIYAGGFASATKSSRWCPSYFLSKVSRLPQNRFRCACVATIHRLLRHHDCQCQRPLLQHRLSIATWRFPWRRHTILPSDLFGRKCTIVGSGWIFIIGAILQTSAVGVAQLFVGRAVSGFCLAIFGINISMYNAEIAPPQTGGGLVCNIQRQLLPLSHSSPAQKPEMAYPQGSQRGSPYNIAKIRQTDINDSEIAEEWKLIEDFVNSSWSAVFQPQNVPRLLINWFASDFLPASSVVTMHIVVALVCSFEKPSSIHTRHSQFAGIPTTDQLLRPQSIQPSRHPREERRVARHGSGRRTLLLSGTLVHFNTSTTLGPGAYIAIIFIYIYMIEYAYSWRIIHYVLSLRKHLSFVFAQGFW</sequence>
<comment type="caution">
    <text evidence="5">The sequence shown here is derived from an EMBL/GenBank/DDBJ whole genome shotgun (WGS) entry which is preliminary data.</text>
</comment>
<dbReference type="Gene3D" id="1.20.1250.20">
    <property type="entry name" value="MFS general substrate transporter like domains"/>
    <property type="match status" value="1"/>
</dbReference>
<dbReference type="SUPFAM" id="SSF103473">
    <property type="entry name" value="MFS general substrate transporter"/>
    <property type="match status" value="1"/>
</dbReference>
<organism evidence="5 6">
    <name type="scientific">Jimgerdemannia flammicorona</name>
    <dbReference type="NCBI Taxonomy" id="994334"/>
    <lineage>
        <taxon>Eukaryota</taxon>
        <taxon>Fungi</taxon>
        <taxon>Fungi incertae sedis</taxon>
        <taxon>Mucoromycota</taxon>
        <taxon>Mucoromycotina</taxon>
        <taxon>Endogonomycetes</taxon>
        <taxon>Endogonales</taxon>
        <taxon>Endogonaceae</taxon>
        <taxon>Jimgerdemannia</taxon>
    </lineage>
</organism>
<accession>A0A433Q2V9</accession>
<keyword evidence="3" id="KW-1133">Transmembrane helix</keyword>
<keyword evidence="2" id="KW-0812">Transmembrane</keyword>
<evidence type="ECO:0000313" key="5">
    <source>
        <dbReference type="EMBL" id="RUS24151.1"/>
    </source>
</evidence>
<gene>
    <name evidence="5" type="ORF">BC938DRAFT_474026</name>
</gene>
<evidence type="ECO:0000256" key="3">
    <source>
        <dbReference type="ARBA" id="ARBA00022989"/>
    </source>
</evidence>
<name>A0A433Q2V9_9FUNG</name>
<dbReference type="AlphaFoldDB" id="A0A433Q2V9"/>
<dbReference type="InterPro" id="IPR036259">
    <property type="entry name" value="MFS_trans_sf"/>
</dbReference>
<evidence type="ECO:0000313" key="6">
    <source>
        <dbReference type="Proteomes" id="UP000274822"/>
    </source>
</evidence>
<evidence type="ECO:0008006" key="7">
    <source>
        <dbReference type="Google" id="ProtNLM"/>
    </source>
</evidence>
<evidence type="ECO:0000256" key="4">
    <source>
        <dbReference type="ARBA" id="ARBA00023136"/>
    </source>
</evidence>
<evidence type="ECO:0000256" key="2">
    <source>
        <dbReference type="ARBA" id="ARBA00022692"/>
    </source>
</evidence>
<dbReference type="Proteomes" id="UP000274822">
    <property type="component" value="Unassembled WGS sequence"/>
</dbReference>
<reference evidence="5 6" key="1">
    <citation type="journal article" date="2018" name="New Phytol.">
        <title>Phylogenomics of Endogonaceae and evolution of mycorrhizas within Mucoromycota.</title>
        <authorList>
            <person name="Chang Y."/>
            <person name="Desiro A."/>
            <person name="Na H."/>
            <person name="Sandor L."/>
            <person name="Lipzen A."/>
            <person name="Clum A."/>
            <person name="Barry K."/>
            <person name="Grigoriev I.V."/>
            <person name="Martin F.M."/>
            <person name="Stajich J.E."/>
            <person name="Smith M.E."/>
            <person name="Bonito G."/>
            <person name="Spatafora J.W."/>
        </authorList>
    </citation>
    <scope>NUCLEOTIDE SEQUENCE [LARGE SCALE GENOMIC DNA]</scope>
    <source>
        <strain evidence="5 6">AD002</strain>
    </source>
</reference>
<proteinExistence type="predicted"/>
<dbReference type="GO" id="GO:0005351">
    <property type="term" value="F:carbohydrate:proton symporter activity"/>
    <property type="evidence" value="ECO:0007669"/>
    <property type="project" value="TreeGrafter"/>
</dbReference>
<dbReference type="GO" id="GO:0016020">
    <property type="term" value="C:membrane"/>
    <property type="evidence" value="ECO:0007669"/>
    <property type="project" value="UniProtKB-SubCell"/>
</dbReference>
<dbReference type="EMBL" id="RBNJ01017093">
    <property type="protein sequence ID" value="RUS24151.1"/>
    <property type="molecule type" value="Genomic_DNA"/>
</dbReference>
<keyword evidence="6" id="KW-1185">Reference proteome</keyword>
<dbReference type="InterPro" id="IPR005828">
    <property type="entry name" value="MFS_sugar_transport-like"/>
</dbReference>